<feature type="transmembrane region" description="Helical" evidence="1">
    <location>
        <begin position="12"/>
        <end position="34"/>
    </location>
</feature>
<proteinExistence type="predicted"/>
<accession>A0A9D1KZ53</accession>
<keyword evidence="1" id="KW-0812">Transmembrane</keyword>
<protein>
    <recommendedName>
        <fullName evidence="2">DUF4825 domain-containing protein</fullName>
    </recommendedName>
</protein>
<comment type="caution">
    <text evidence="3">The sequence shown here is derived from an EMBL/GenBank/DDBJ whole genome shotgun (WGS) entry which is preliminary data.</text>
</comment>
<dbReference type="Proteomes" id="UP000824124">
    <property type="component" value="Unassembled WGS sequence"/>
</dbReference>
<dbReference type="Pfam" id="PF16107">
    <property type="entry name" value="DUF4825"/>
    <property type="match status" value="1"/>
</dbReference>
<evidence type="ECO:0000313" key="3">
    <source>
        <dbReference type="EMBL" id="HIU10245.1"/>
    </source>
</evidence>
<sequence>MAKKRRKLRQEVVLAFCTLLVIVCGVILVAPTYINDPQDNMQNNEIRQKMVNEDNIGELLDQKNINIGESTKIRSLLRDKLPAGLFLSTFDITLDKLTVKYALTERSEKTPEDYAAFWTEDNCQQIVMYNTAALFVLVRNLEIIEIDVEGYAYPSCIITRAEADALFEEALADIADAESWQSVLIDNGVYDDESREAFFAAHPLERTATAMPNSQN</sequence>
<reference evidence="3" key="1">
    <citation type="submission" date="2020-10" db="EMBL/GenBank/DDBJ databases">
        <authorList>
            <person name="Gilroy R."/>
        </authorList>
    </citation>
    <scope>NUCLEOTIDE SEQUENCE</scope>
    <source>
        <strain evidence="3">2830</strain>
    </source>
</reference>
<dbReference type="EMBL" id="DVMH01000019">
    <property type="protein sequence ID" value="HIU10245.1"/>
    <property type="molecule type" value="Genomic_DNA"/>
</dbReference>
<reference evidence="3" key="2">
    <citation type="journal article" date="2021" name="PeerJ">
        <title>Extensive microbial diversity within the chicken gut microbiome revealed by metagenomics and culture.</title>
        <authorList>
            <person name="Gilroy R."/>
            <person name="Ravi A."/>
            <person name="Getino M."/>
            <person name="Pursley I."/>
            <person name="Horton D.L."/>
            <person name="Alikhan N.F."/>
            <person name="Baker D."/>
            <person name="Gharbi K."/>
            <person name="Hall N."/>
            <person name="Watson M."/>
            <person name="Adriaenssens E.M."/>
            <person name="Foster-Nyarko E."/>
            <person name="Jarju S."/>
            <person name="Secka A."/>
            <person name="Antonio M."/>
            <person name="Oren A."/>
            <person name="Chaudhuri R.R."/>
            <person name="La Ragione R."/>
            <person name="Hildebrand F."/>
            <person name="Pallen M.J."/>
        </authorList>
    </citation>
    <scope>NUCLEOTIDE SEQUENCE</scope>
    <source>
        <strain evidence="3">2830</strain>
    </source>
</reference>
<evidence type="ECO:0000313" key="4">
    <source>
        <dbReference type="Proteomes" id="UP000824124"/>
    </source>
</evidence>
<dbReference type="InterPro" id="IPR032250">
    <property type="entry name" value="DUF4825"/>
</dbReference>
<organism evidence="3 4">
    <name type="scientific">Candidatus Avidehalobacter gallistercoris</name>
    <dbReference type="NCBI Taxonomy" id="2840694"/>
    <lineage>
        <taxon>Bacteria</taxon>
        <taxon>Bacillati</taxon>
        <taxon>Bacillota</taxon>
        <taxon>Clostridia</taxon>
        <taxon>Eubacteriales</taxon>
        <taxon>Peptococcaceae</taxon>
        <taxon>Peptococcaceae incertae sedis</taxon>
        <taxon>Candidatus Avidehalobacter</taxon>
    </lineage>
</organism>
<keyword evidence="1" id="KW-0472">Membrane</keyword>
<evidence type="ECO:0000259" key="2">
    <source>
        <dbReference type="Pfam" id="PF16107"/>
    </source>
</evidence>
<dbReference type="AlphaFoldDB" id="A0A9D1KZ53"/>
<feature type="domain" description="DUF4825" evidence="2">
    <location>
        <begin position="59"/>
        <end position="150"/>
    </location>
</feature>
<gene>
    <name evidence="3" type="ORF">IAB00_03225</name>
</gene>
<evidence type="ECO:0000256" key="1">
    <source>
        <dbReference type="SAM" id="Phobius"/>
    </source>
</evidence>
<name>A0A9D1KZ53_9FIRM</name>
<keyword evidence="1" id="KW-1133">Transmembrane helix</keyword>